<evidence type="ECO:0000256" key="6">
    <source>
        <dbReference type="ARBA" id="ARBA00022729"/>
    </source>
</evidence>
<comment type="function">
    <text evidence="11">Involved in methylamine metabolism. Essential for the maturation of the beta subunit of MADH, presumably via a step in the biosynthesis of tryptophan tryptophylquinone (TTQ), the cofactor of MADH.</text>
</comment>
<comment type="caution">
    <text evidence="16">The sequence shown here is derived from an EMBL/GenBank/DDBJ whole genome shotgun (WGS) entry which is preliminary data.</text>
</comment>
<comment type="PTM">
    <text evidence="13">Binds 2 heme groups per subunit.</text>
</comment>
<keyword evidence="5 14" id="KW-0479">Metal-binding</keyword>
<dbReference type="PANTHER" id="PTHR30600">
    <property type="entry name" value="CYTOCHROME C PEROXIDASE-RELATED"/>
    <property type="match status" value="1"/>
</dbReference>
<keyword evidence="6" id="KW-0732">Signal</keyword>
<feature type="binding site" description="axial binding residue" evidence="14">
    <location>
        <position position="212"/>
    </location>
    <ligand>
        <name>heme c</name>
        <dbReference type="ChEBI" id="CHEBI:61717"/>
        <label>2</label>
    </ligand>
    <ligandPart>
        <name>Fe</name>
        <dbReference type="ChEBI" id="CHEBI:18248"/>
    </ligandPart>
</feature>
<dbReference type="PROSITE" id="PS51007">
    <property type="entry name" value="CYTC"/>
    <property type="match status" value="1"/>
</dbReference>
<dbReference type="InterPro" id="IPR026259">
    <property type="entry name" value="MauG/Cytc_peroxidase"/>
</dbReference>
<comment type="pathway">
    <text evidence="2">One-carbon metabolism; methylamine degradation.</text>
</comment>
<evidence type="ECO:0000259" key="15">
    <source>
        <dbReference type="PROSITE" id="PS51007"/>
    </source>
</evidence>
<keyword evidence="10 14" id="KW-0408">Iron</keyword>
<dbReference type="FunFam" id="1.10.760.10:FF:000019">
    <property type="entry name" value="Di-heme cytochrome C peroxidase"/>
    <property type="match status" value="1"/>
</dbReference>
<feature type="binding site" description="axial binding residue" evidence="14">
    <location>
        <position position="89"/>
    </location>
    <ligand>
        <name>heme c</name>
        <dbReference type="ChEBI" id="CHEBI:61717"/>
        <label>1</label>
    </ligand>
    <ligandPart>
        <name>Fe</name>
        <dbReference type="ChEBI" id="CHEBI:18248"/>
    </ligandPart>
</feature>
<keyword evidence="7" id="KW-0574">Periplasm</keyword>
<dbReference type="InterPro" id="IPR004852">
    <property type="entry name" value="Di-haem_cyt_c_peroxidsae"/>
</dbReference>
<dbReference type="InterPro" id="IPR051395">
    <property type="entry name" value="Cytochrome_c_Peroxidase/MauG"/>
</dbReference>
<dbReference type="Pfam" id="PF03150">
    <property type="entry name" value="CCP_MauG"/>
    <property type="match status" value="2"/>
</dbReference>
<dbReference type="PIRSF" id="PIRSF000294">
    <property type="entry name" value="Cytochrome-c_peroxidase"/>
    <property type="match status" value="1"/>
</dbReference>
<feature type="binding site" description="covalent" evidence="13">
    <location>
        <position position="211"/>
    </location>
    <ligand>
        <name>heme c</name>
        <dbReference type="ChEBI" id="CHEBI:61717"/>
        <label>2</label>
    </ligand>
</feature>
<keyword evidence="4 13" id="KW-0349">Heme</keyword>
<feature type="domain" description="Cytochrome c" evidence="15">
    <location>
        <begin position="193"/>
        <end position="299"/>
    </location>
</feature>
<evidence type="ECO:0000256" key="5">
    <source>
        <dbReference type="ARBA" id="ARBA00022723"/>
    </source>
</evidence>
<keyword evidence="8" id="KW-0249">Electron transport</keyword>
<keyword evidence="16" id="KW-0575">Peroxidase</keyword>
<name>A0A4R9GIH9_9LEPT</name>
<evidence type="ECO:0000256" key="12">
    <source>
        <dbReference type="ARBA" id="ARBA00073576"/>
    </source>
</evidence>
<evidence type="ECO:0000256" key="3">
    <source>
        <dbReference type="ARBA" id="ARBA00022448"/>
    </source>
</evidence>
<dbReference type="InterPro" id="IPR036909">
    <property type="entry name" value="Cyt_c-like_dom_sf"/>
</dbReference>
<feature type="binding site" description="covalent" evidence="13">
    <location>
        <position position="208"/>
    </location>
    <ligand>
        <name>heme c</name>
        <dbReference type="ChEBI" id="CHEBI:61717"/>
        <label>2</label>
    </ligand>
</feature>
<keyword evidence="3" id="KW-0813">Transport</keyword>
<dbReference type="GO" id="GO:0004130">
    <property type="term" value="F:cytochrome-c peroxidase activity"/>
    <property type="evidence" value="ECO:0007669"/>
    <property type="project" value="TreeGrafter"/>
</dbReference>
<dbReference type="GO" id="GO:0009055">
    <property type="term" value="F:electron transfer activity"/>
    <property type="evidence" value="ECO:0007669"/>
    <property type="project" value="InterPro"/>
</dbReference>
<comment type="cofactor">
    <cofactor evidence="13">
        <name>heme</name>
        <dbReference type="ChEBI" id="CHEBI:30413"/>
    </cofactor>
    <text evidence="13">Binds 2 heme groups.</text>
</comment>
<evidence type="ECO:0000256" key="9">
    <source>
        <dbReference type="ARBA" id="ARBA00023002"/>
    </source>
</evidence>
<comment type="subcellular location">
    <subcellularLocation>
        <location evidence="1">Periplasm</location>
    </subcellularLocation>
</comment>
<proteinExistence type="predicted"/>
<evidence type="ECO:0000256" key="7">
    <source>
        <dbReference type="ARBA" id="ARBA00022764"/>
    </source>
</evidence>
<evidence type="ECO:0000256" key="13">
    <source>
        <dbReference type="PIRSR" id="PIRSR000294-1"/>
    </source>
</evidence>
<keyword evidence="9" id="KW-0560">Oxidoreductase</keyword>
<organism evidence="16 17">
    <name type="scientific">Leptospira fletcheri</name>
    <dbReference type="NCBI Taxonomy" id="2484981"/>
    <lineage>
        <taxon>Bacteria</taxon>
        <taxon>Pseudomonadati</taxon>
        <taxon>Spirochaetota</taxon>
        <taxon>Spirochaetia</taxon>
        <taxon>Leptospirales</taxon>
        <taxon>Leptospiraceae</taxon>
        <taxon>Leptospira</taxon>
    </lineage>
</organism>
<dbReference type="EMBL" id="RQET01000004">
    <property type="protein sequence ID" value="TGK12429.1"/>
    <property type="molecule type" value="Genomic_DNA"/>
</dbReference>
<dbReference type="GO" id="GO:0020037">
    <property type="term" value="F:heme binding"/>
    <property type="evidence" value="ECO:0007669"/>
    <property type="project" value="InterPro"/>
</dbReference>
<dbReference type="SUPFAM" id="SSF46626">
    <property type="entry name" value="Cytochrome c"/>
    <property type="match status" value="2"/>
</dbReference>
<evidence type="ECO:0000256" key="4">
    <source>
        <dbReference type="ARBA" id="ARBA00022617"/>
    </source>
</evidence>
<evidence type="ECO:0000256" key="14">
    <source>
        <dbReference type="PIRSR" id="PIRSR000294-2"/>
    </source>
</evidence>
<evidence type="ECO:0000313" key="17">
    <source>
        <dbReference type="Proteomes" id="UP000298458"/>
    </source>
</evidence>
<accession>A0A4R9GIH9</accession>
<dbReference type="AlphaFoldDB" id="A0A4R9GIH9"/>
<evidence type="ECO:0000256" key="8">
    <source>
        <dbReference type="ARBA" id="ARBA00022982"/>
    </source>
</evidence>
<evidence type="ECO:0000313" key="16">
    <source>
        <dbReference type="EMBL" id="TGK12429.1"/>
    </source>
</evidence>
<dbReference type="InterPro" id="IPR009056">
    <property type="entry name" value="Cyt_c-like_dom"/>
</dbReference>
<sequence>MNHRFLIVVLFPITFGLNSCKERRPVPELQAFVVRNVIHPSNNLYNRDKVELGKTLYFDKRLSLGQDFSCATYKDTDFHTEGVPRNRIHQNVDQTLTNVTLYKDVFKDPETRDLEDVVKQRVYSELMSKNGATVVKRISSVPEYREMFQKAFGSPEITLDRIVFAIASFQRTILSRNSNFDRFAMGEEAALTPAQKRGWDVFQNKAKCVQCHQGPNFSDSEMHNTGVSGTKDRIRTPSLRDVTRKKSFMHNGRFESLEEAVNHAIEERHFKAVSGPQSQPARLSEEEKRDLIEFLRALEGETIPLEVPNIPKA</sequence>
<dbReference type="GO" id="GO:0042597">
    <property type="term" value="C:periplasmic space"/>
    <property type="evidence" value="ECO:0007669"/>
    <property type="project" value="UniProtKB-SubCell"/>
</dbReference>
<dbReference type="Gene3D" id="1.10.760.10">
    <property type="entry name" value="Cytochrome c-like domain"/>
    <property type="match status" value="3"/>
</dbReference>
<dbReference type="OrthoDB" id="9805202at2"/>
<dbReference type="Proteomes" id="UP000298458">
    <property type="component" value="Unassembled WGS sequence"/>
</dbReference>
<protein>
    <recommendedName>
        <fullName evidence="12">Methylamine utilization protein MauG</fullName>
    </recommendedName>
</protein>
<feature type="binding site" description="covalent" evidence="13">
    <location>
        <position position="70"/>
    </location>
    <ligand>
        <name>heme c</name>
        <dbReference type="ChEBI" id="CHEBI:61717"/>
        <label>1</label>
    </ligand>
</feature>
<evidence type="ECO:0000256" key="10">
    <source>
        <dbReference type="ARBA" id="ARBA00023004"/>
    </source>
</evidence>
<evidence type="ECO:0000256" key="2">
    <source>
        <dbReference type="ARBA" id="ARBA00004856"/>
    </source>
</evidence>
<keyword evidence="17" id="KW-1185">Reference proteome</keyword>
<dbReference type="RefSeq" id="WP_135767827.1">
    <property type="nucleotide sequence ID" value="NZ_RQET01000004.1"/>
</dbReference>
<evidence type="ECO:0000256" key="11">
    <source>
        <dbReference type="ARBA" id="ARBA00058991"/>
    </source>
</evidence>
<evidence type="ECO:0000256" key="1">
    <source>
        <dbReference type="ARBA" id="ARBA00004418"/>
    </source>
</evidence>
<dbReference type="PANTHER" id="PTHR30600:SF10">
    <property type="entry name" value="BLL6722 PROTEIN"/>
    <property type="match status" value="1"/>
</dbReference>
<gene>
    <name evidence="16" type="ORF">EHO60_09310</name>
</gene>
<dbReference type="GO" id="GO:0046872">
    <property type="term" value="F:metal ion binding"/>
    <property type="evidence" value="ECO:0007669"/>
    <property type="project" value="UniProtKB-KW"/>
</dbReference>
<reference evidence="16" key="1">
    <citation type="journal article" date="2019" name="PLoS Negl. Trop. Dis.">
        <title>Revisiting the worldwide diversity of Leptospira species in the environment.</title>
        <authorList>
            <person name="Vincent A.T."/>
            <person name="Schiettekatte O."/>
            <person name="Bourhy P."/>
            <person name="Veyrier F.J."/>
            <person name="Picardeau M."/>
        </authorList>
    </citation>
    <scope>NUCLEOTIDE SEQUENCE [LARGE SCALE GENOMIC DNA]</scope>
    <source>
        <strain evidence="16">SSW15</strain>
    </source>
</reference>